<keyword evidence="1" id="KW-0472">Membrane</keyword>
<organism evidence="2 3">
    <name type="scientific">Acaulospora morrowiae</name>
    <dbReference type="NCBI Taxonomy" id="94023"/>
    <lineage>
        <taxon>Eukaryota</taxon>
        <taxon>Fungi</taxon>
        <taxon>Fungi incertae sedis</taxon>
        <taxon>Mucoromycota</taxon>
        <taxon>Glomeromycotina</taxon>
        <taxon>Glomeromycetes</taxon>
        <taxon>Diversisporales</taxon>
        <taxon>Acaulosporaceae</taxon>
        <taxon>Acaulospora</taxon>
    </lineage>
</organism>
<dbReference type="AlphaFoldDB" id="A0A9N9GY31"/>
<keyword evidence="1" id="KW-0812">Transmembrane</keyword>
<proteinExistence type="predicted"/>
<evidence type="ECO:0000313" key="2">
    <source>
        <dbReference type="EMBL" id="CAG8638037.1"/>
    </source>
</evidence>
<gene>
    <name evidence="2" type="ORF">AMORRO_LOCUS9390</name>
</gene>
<feature type="transmembrane region" description="Helical" evidence="1">
    <location>
        <begin position="20"/>
        <end position="43"/>
    </location>
</feature>
<reference evidence="2" key="1">
    <citation type="submission" date="2021-06" db="EMBL/GenBank/DDBJ databases">
        <authorList>
            <person name="Kallberg Y."/>
            <person name="Tangrot J."/>
            <person name="Rosling A."/>
        </authorList>
    </citation>
    <scope>NUCLEOTIDE SEQUENCE</scope>
    <source>
        <strain evidence="2">CL551</strain>
    </source>
</reference>
<comment type="caution">
    <text evidence="2">The sequence shown here is derived from an EMBL/GenBank/DDBJ whole genome shotgun (WGS) entry which is preliminary data.</text>
</comment>
<dbReference type="Proteomes" id="UP000789342">
    <property type="component" value="Unassembled WGS sequence"/>
</dbReference>
<protein>
    <submittedName>
        <fullName evidence="2">10974_t:CDS:1</fullName>
    </submittedName>
</protein>
<evidence type="ECO:0000256" key="1">
    <source>
        <dbReference type="SAM" id="Phobius"/>
    </source>
</evidence>
<dbReference type="EMBL" id="CAJVPV010009084">
    <property type="protein sequence ID" value="CAG8638037.1"/>
    <property type="molecule type" value="Genomic_DNA"/>
</dbReference>
<evidence type="ECO:0000313" key="3">
    <source>
        <dbReference type="Proteomes" id="UP000789342"/>
    </source>
</evidence>
<accession>A0A9N9GY31</accession>
<feature type="transmembrane region" description="Helical" evidence="1">
    <location>
        <begin position="98"/>
        <end position="119"/>
    </location>
</feature>
<feature type="transmembrane region" description="Helical" evidence="1">
    <location>
        <begin position="63"/>
        <end position="86"/>
    </location>
</feature>
<feature type="transmembrane region" description="Helical" evidence="1">
    <location>
        <begin position="150"/>
        <end position="173"/>
    </location>
</feature>
<sequence>MVKNILINKTSCCFCMSLKVGAIVASAIWLLIALYGAVANFMYYSSSKNGDLNFYSSARWFSLFSAVLCTFLTGDVIFGFFVIFCANTAKMLKIYSCMAYFIAGGFFLLEVISLIVLFANKNSFISICVDTSVNKNNKTLDDANKICNSIYSYTMFMGIASAIIIIANSVFFLQVIRAYAKSQQDIEDSVIETKA</sequence>
<name>A0A9N9GY31_9GLOM</name>
<keyword evidence="3" id="KW-1185">Reference proteome</keyword>
<dbReference type="OrthoDB" id="2386720at2759"/>
<keyword evidence="1" id="KW-1133">Transmembrane helix</keyword>